<dbReference type="OrthoDB" id="5191992at2"/>
<dbReference type="Proteomes" id="UP000294739">
    <property type="component" value="Unassembled WGS sequence"/>
</dbReference>
<dbReference type="RefSeq" id="WP_131892245.1">
    <property type="nucleotide sequence ID" value="NZ_SMKZ01000005.1"/>
</dbReference>
<dbReference type="InParanoid" id="A0A4R5DN62"/>
<evidence type="ECO:0000313" key="1">
    <source>
        <dbReference type="EMBL" id="TDE13510.1"/>
    </source>
</evidence>
<organism evidence="1 2">
    <name type="scientific">Jiangella asiatica</name>
    <dbReference type="NCBI Taxonomy" id="2530372"/>
    <lineage>
        <taxon>Bacteria</taxon>
        <taxon>Bacillati</taxon>
        <taxon>Actinomycetota</taxon>
        <taxon>Actinomycetes</taxon>
        <taxon>Jiangellales</taxon>
        <taxon>Jiangellaceae</taxon>
        <taxon>Jiangella</taxon>
    </lineage>
</organism>
<comment type="caution">
    <text evidence="1">The sequence shown here is derived from an EMBL/GenBank/DDBJ whole genome shotgun (WGS) entry which is preliminary data.</text>
</comment>
<accession>A0A4R5DN62</accession>
<sequence>MTTEPEECAVKWCNETGEHSVHRLYLTSLCAWRGSWLLGVNTVQANHDTPHVELTASTKQGRPAIVPLDPAEAKTVGRALIEAASRATR</sequence>
<protein>
    <submittedName>
        <fullName evidence="1">Uncharacterized protein</fullName>
    </submittedName>
</protein>
<evidence type="ECO:0000313" key="2">
    <source>
        <dbReference type="Proteomes" id="UP000294739"/>
    </source>
</evidence>
<reference evidence="1 2" key="1">
    <citation type="submission" date="2019-03" db="EMBL/GenBank/DDBJ databases">
        <title>Draft genome sequences of novel Actinobacteria.</title>
        <authorList>
            <person name="Sahin N."/>
            <person name="Ay H."/>
            <person name="Saygin H."/>
        </authorList>
    </citation>
    <scope>NUCLEOTIDE SEQUENCE [LARGE SCALE GENOMIC DNA]</scope>
    <source>
        <strain evidence="1 2">5K138</strain>
    </source>
</reference>
<name>A0A4R5DN62_9ACTN</name>
<gene>
    <name evidence="1" type="ORF">E1269_05625</name>
</gene>
<proteinExistence type="predicted"/>
<dbReference type="AlphaFoldDB" id="A0A4R5DN62"/>
<dbReference type="EMBL" id="SMKZ01000005">
    <property type="protein sequence ID" value="TDE13510.1"/>
    <property type="molecule type" value="Genomic_DNA"/>
</dbReference>
<keyword evidence="2" id="KW-1185">Reference proteome</keyword>